<organism evidence="6 7">
    <name type="scientific">Lottia gigantea</name>
    <name type="common">Giant owl limpet</name>
    <dbReference type="NCBI Taxonomy" id="225164"/>
    <lineage>
        <taxon>Eukaryota</taxon>
        <taxon>Metazoa</taxon>
        <taxon>Spiralia</taxon>
        <taxon>Lophotrochozoa</taxon>
        <taxon>Mollusca</taxon>
        <taxon>Gastropoda</taxon>
        <taxon>Patellogastropoda</taxon>
        <taxon>Lottioidea</taxon>
        <taxon>Lottiidae</taxon>
        <taxon>Lottia</taxon>
    </lineage>
</organism>
<dbReference type="RefSeq" id="XP_009051412.1">
    <property type="nucleotide sequence ID" value="XM_009053164.1"/>
</dbReference>
<keyword evidence="3" id="KW-0964">Secreted</keyword>
<keyword evidence="4 5" id="KW-0732">Signal</keyword>
<evidence type="ECO:0000256" key="3">
    <source>
        <dbReference type="ARBA" id="ARBA00022525"/>
    </source>
</evidence>
<dbReference type="GO" id="GO:0005125">
    <property type="term" value="F:cytokine activity"/>
    <property type="evidence" value="ECO:0007669"/>
    <property type="project" value="InterPro"/>
</dbReference>
<evidence type="ECO:0000313" key="6">
    <source>
        <dbReference type="EMBL" id="ESO97549.1"/>
    </source>
</evidence>
<evidence type="ECO:0000256" key="4">
    <source>
        <dbReference type="ARBA" id="ARBA00022729"/>
    </source>
</evidence>
<dbReference type="SUPFAM" id="SSF57501">
    <property type="entry name" value="Cystine-knot cytokines"/>
    <property type="match status" value="1"/>
</dbReference>
<feature type="chain" id="PRO_5004718478" description="Interleukin 17-like protein" evidence="5">
    <location>
        <begin position="20"/>
        <end position="191"/>
    </location>
</feature>
<accession>V4C788</accession>
<keyword evidence="7" id="KW-1185">Reference proteome</keyword>
<proteinExistence type="inferred from homology"/>
<dbReference type="GO" id="GO:0005576">
    <property type="term" value="C:extracellular region"/>
    <property type="evidence" value="ECO:0007669"/>
    <property type="project" value="UniProtKB-SubCell"/>
</dbReference>
<evidence type="ECO:0000256" key="2">
    <source>
        <dbReference type="ARBA" id="ARBA00007236"/>
    </source>
</evidence>
<comment type="similarity">
    <text evidence="2">Belongs to the IL-17 family.</text>
</comment>
<gene>
    <name evidence="6" type="ORF">LOTGIDRAFT_228210</name>
</gene>
<dbReference type="Pfam" id="PF06083">
    <property type="entry name" value="IL17"/>
    <property type="match status" value="1"/>
</dbReference>
<sequence>MMVLMKVFICALLVNMVYSFTLIKNIEHILERERRSDECAVPNNIDELFTNLNSHVNRVEFLIAVNATHQPNAQGFIPPAFGDQTDTECPKEYTGKDTSNSEIWQRSTCPWFYSERNYGAEYYPSKVFNAACKCVDCLYSKNNFETGCSRIYKNINILKKTGCSNGFYTYEQRSISVSVGCTCAKLQANIG</sequence>
<evidence type="ECO:0000313" key="7">
    <source>
        <dbReference type="Proteomes" id="UP000030746"/>
    </source>
</evidence>
<evidence type="ECO:0000256" key="1">
    <source>
        <dbReference type="ARBA" id="ARBA00004613"/>
    </source>
</evidence>
<comment type="subcellular location">
    <subcellularLocation>
        <location evidence="1">Secreted</location>
    </subcellularLocation>
</comment>
<dbReference type="GeneID" id="20247576"/>
<dbReference type="OrthoDB" id="6057346at2759"/>
<dbReference type="AlphaFoldDB" id="V4C788"/>
<dbReference type="Gene3D" id="2.10.90.10">
    <property type="entry name" value="Cystine-knot cytokines"/>
    <property type="match status" value="1"/>
</dbReference>
<dbReference type="CTD" id="20247576"/>
<dbReference type="HOGENOM" id="CLU_1429516_0_0_1"/>
<dbReference type="InterPro" id="IPR029034">
    <property type="entry name" value="Cystine-knot_cytokine"/>
</dbReference>
<dbReference type="KEGG" id="lgi:LOTGIDRAFT_228210"/>
<feature type="signal peptide" evidence="5">
    <location>
        <begin position="1"/>
        <end position="19"/>
    </location>
</feature>
<dbReference type="Proteomes" id="UP000030746">
    <property type="component" value="Unassembled WGS sequence"/>
</dbReference>
<dbReference type="OMA" id="YILEARC"/>
<evidence type="ECO:0008006" key="8">
    <source>
        <dbReference type="Google" id="ProtNLM"/>
    </source>
</evidence>
<protein>
    <recommendedName>
        <fullName evidence="8">Interleukin 17-like protein</fullName>
    </recommendedName>
</protein>
<name>V4C788_LOTGI</name>
<evidence type="ECO:0000256" key="5">
    <source>
        <dbReference type="SAM" id="SignalP"/>
    </source>
</evidence>
<dbReference type="EMBL" id="KB201304">
    <property type="protein sequence ID" value="ESO97549.1"/>
    <property type="molecule type" value="Genomic_DNA"/>
</dbReference>
<dbReference type="InterPro" id="IPR010345">
    <property type="entry name" value="IL-17_fam"/>
</dbReference>
<reference evidence="6 7" key="1">
    <citation type="journal article" date="2013" name="Nature">
        <title>Insights into bilaterian evolution from three spiralian genomes.</title>
        <authorList>
            <person name="Simakov O."/>
            <person name="Marletaz F."/>
            <person name="Cho S.J."/>
            <person name="Edsinger-Gonzales E."/>
            <person name="Havlak P."/>
            <person name="Hellsten U."/>
            <person name="Kuo D.H."/>
            <person name="Larsson T."/>
            <person name="Lv J."/>
            <person name="Arendt D."/>
            <person name="Savage R."/>
            <person name="Osoegawa K."/>
            <person name="de Jong P."/>
            <person name="Grimwood J."/>
            <person name="Chapman J.A."/>
            <person name="Shapiro H."/>
            <person name="Aerts A."/>
            <person name="Otillar R.P."/>
            <person name="Terry A.Y."/>
            <person name="Boore J.L."/>
            <person name="Grigoriev I.V."/>
            <person name="Lindberg D.R."/>
            <person name="Seaver E.C."/>
            <person name="Weisblat D.A."/>
            <person name="Putnam N.H."/>
            <person name="Rokhsar D.S."/>
        </authorList>
    </citation>
    <scope>NUCLEOTIDE SEQUENCE [LARGE SCALE GENOMIC DNA]</scope>
</reference>